<dbReference type="STRING" id="927665.HMPREF1535_01273"/>
<dbReference type="SUPFAM" id="SSF88659">
    <property type="entry name" value="Sigma3 and sigma4 domains of RNA polymerase sigma factors"/>
    <property type="match status" value="1"/>
</dbReference>
<protein>
    <submittedName>
        <fullName evidence="7">RNA polymerase sigma-70 factor</fullName>
    </submittedName>
</protein>
<dbReference type="AlphaFoldDB" id="A0A0F5JJ37"/>
<keyword evidence="4" id="KW-0804">Transcription</keyword>
<evidence type="ECO:0000256" key="1">
    <source>
        <dbReference type="ARBA" id="ARBA00010641"/>
    </source>
</evidence>
<comment type="caution">
    <text evidence="7">The sequence shown here is derived from an EMBL/GenBank/DDBJ whole genome shotgun (WGS) entry which is preliminary data.</text>
</comment>
<dbReference type="InterPro" id="IPR014284">
    <property type="entry name" value="RNA_pol_sigma-70_dom"/>
</dbReference>
<evidence type="ECO:0000256" key="2">
    <source>
        <dbReference type="ARBA" id="ARBA00023015"/>
    </source>
</evidence>
<dbReference type="InterPro" id="IPR013325">
    <property type="entry name" value="RNA_pol_sigma_r2"/>
</dbReference>
<gene>
    <name evidence="7" type="ORF">HMPREF1535_01273</name>
</gene>
<accession>A0A0F5JJ37</accession>
<dbReference type="GO" id="GO:0003677">
    <property type="term" value="F:DNA binding"/>
    <property type="evidence" value="ECO:0007669"/>
    <property type="project" value="InterPro"/>
</dbReference>
<evidence type="ECO:0000313" key="7">
    <source>
        <dbReference type="EMBL" id="KKB57826.1"/>
    </source>
</evidence>
<dbReference type="HOGENOM" id="CLU_047691_4_3_10"/>
<dbReference type="NCBIfam" id="TIGR02937">
    <property type="entry name" value="sigma70-ECF"/>
    <property type="match status" value="1"/>
</dbReference>
<dbReference type="InterPro" id="IPR036388">
    <property type="entry name" value="WH-like_DNA-bd_sf"/>
</dbReference>
<dbReference type="NCBIfam" id="TIGR02985">
    <property type="entry name" value="Sig70_bacteroi1"/>
    <property type="match status" value="1"/>
</dbReference>
<proteinExistence type="inferred from homology"/>
<dbReference type="Gene3D" id="1.10.10.10">
    <property type="entry name" value="Winged helix-like DNA-binding domain superfamily/Winged helix DNA-binding domain"/>
    <property type="match status" value="1"/>
</dbReference>
<dbReference type="PANTHER" id="PTHR43133:SF46">
    <property type="entry name" value="RNA POLYMERASE SIGMA-70 FACTOR ECF SUBFAMILY"/>
    <property type="match status" value="1"/>
</dbReference>
<dbReference type="Pfam" id="PF08281">
    <property type="entry name" value="Sigma70_r4_2"/>
    <property type="match status" value="1"/>
</dbReference>
<dbReference type="GO" id="GO:0006352">
    <property type="term" value="P:DNA-templated transcription initiation"/>
    <property type="evidence" value="ECO:0007669"/>
    <property type="project" value="InterPro"/>
</dbReference>
<organism evidence="7 8">
    <name type="scientific">Parabacteroides goldsteinii DSM 19448 = WAL 12034</name>
    <dbReference type="NCBI Taxonomy" id="927665"/>
    <lineage>
        <taxon>Bacteria</taxon>
        <taxon>Pseudomonadati</taxon>
        <taxon>Bacteroidota</taxon>
        <taxon>Bacteroidia</taxon>
        <taxon>Bacteroidales</taxon>
        <taxon>Tannerellaceae</taxon>
        <taxon>Parabacteroides</taxon>
    </lineage>
</organism>
<dbReference type="SUPFAM" id="SSF88946">
    <property type="entry name" value="Sigma2 domain of RNA polymerase sigma factors"/>
    <property type="match status" value="1"/>
</dbReference>
<evidence type="ECO:0000256" key="3">
    <source>
        <dbReference type="ARBA" id="ARBA00023082"/>
    </source>
</evidence>
<dbReference type="InterPro" id="IPR007627">
    <property type="entry name" value="RNA_pol_sigma70_r2"/>
</dbReference>
<dbReference type="EMBL" id="AQHV01000008">
    <property type="protein sequence ID" value="KKB57826.1"/>
    <property type="molecule type" value="Genomic_DNA"/>
</dbReference>
<dbReference type="Pfam" id="PF04542">
    <property type="entry name" value="Sigma70_r2"/>
    <property type="match status" value="1"/>
</dbReference>
<comment type="similarity">
    <text evidence="1">Belongs to the sigma-70 factor family. ECF subfamily.</text>
</comment>
<dbReference type="Proteomes" id="UP000033047">
    <property type="component" value="Unassembled WGS sequence"/>
</dbReference>
<dbReference type="InterPro" id="IPR014327">
    <property type="entry name" value="RNA_pol_sigma70_bacteroid"/>
</dbReference>
<dbReference type="RefSeq" id="WP_007655710.1">
    <property type="nucleotide sequence ID" value="NZ_KQ033912.1"/>
</dbReference>
<reference evidence="7 8" key="1">
    <citation type="submission" date="2013-04" db="EMBL/GenBank/DDBJ databases">
        <title>The Genome Sequence of Parabacteroides goldsteinii DSM 19448.</title>
        <authorList>
            <consortium name="The Broad Institute Genomics Platform"/>
            <person name="Earl A."/>
            <person name="Ward D."/>
            <person name="Feldgarden M."/>
            <person name="Gevers D."/>
            <person name="Martens E."/>
            <person name="Sakamoto M."/>
            <person name="Benno Y."/>
            <person name="Song Y."/>
            <person name="Liu C."/>
            <person name="Lee J."/>
            <person name="Bolanos M."/>
            <person name="Vaisanen M.L."/>
            <person name="Finegold S.M."/>
            <person name="Walker B."/>
            <person name="Young S."/>
            <person name="Zeng Q."/>
            <person name="Gargeya S."/>
            <person name="Fitzgerald M."/>
            <person name="Haas B."/>
            <person name="Abouelleil A."/>
            <person name="Allen A.W."/>
            <person name="Alvarado L."/>
            <person name="Arachchi H.M."/>
            <person name="Berlin A.M."/>
            <person name="Chapman S.B."/>
            <person name="Gainer-Dewar J."/>
            <person name="Goldberg J."/>
            <person name="Griggs A."/>
            <person name="Gujja S."/>
            <person name="Hansen M."/>
            <person name="Howarth C."/>
            <person name="Imamovic A."/>
            <person name="Ireland A."/>
            <person name="Larimer J."/>
            <person name="McCowan C."/>
            <person name="Murphy C."/>
            <person name="Pearson M."/>
            <person name="Poon T.W."/>
            <person name="Priest M."/>
            <person name="Roberts A."/>
            <person name="Saif S."/>
            <person name="Shea T."/>
            <person name="Sisk P."/>
            <person name="Sykes S."/>
            <person name="Wortman J."/>
            <person name="Nusbaum C."/>
            <person name="Birren B."/>
        </authorList>
    </citation>
    <scope>NUCLEOTIDE SEQUENCE [LARGE SCALE GENOMIC DNA]</scope>
    <source>
        <strain evidence="7 8">DSM 19448</strain>
    </source>
</reference>
<feature type="domain" description="RNA polymerase sigma factor 70 region 4 type 2" evidence="6">
    <location>
        <begin position="126"/>
        <end position="176"/>
    </location>
</feature>
<sequence>MHDENLIEGLRLGDEQAYKSLYKLHYKVLCAFAYTYVKDYFVAETLVSDIIFNIWEKRDSLIINQSLRAYLMKAVKNSSINYLDHLERQNNLRQSVSQQMEKREESFHEQDYYPMSSLLEKELEGKIMQSVSSLPEFTREIFEMSRHDGLKYEEIAARKNITIDIVKYHIRLSLNQLRHDLRDYLPFWLTLFLFM</sequence>
<dbReference type="PANTHER" id="PTHR43133">
    <property type="entry name" value="RNA POLYMERASE ECF-TYPE SIGMA FACTO"/>
    <property type="match status" value="1"/>
</dbReference>
<evidence type="ECO:0000259" key="6">
    <source>
        <dbReference type="Pfam" id="PF08281"/>
    </source>
</evidence>
<dbReference type="GO" id="GO:0016987">
    <property type="term" value="F:sigma factor activity"/>
    <property type="evidence" value="ECO:0007669"/>
    <property type="project" value="UniProtKB-KW"/>
</dbReference>
<keyword evidence="3" id="KW-0731">Sigma factor</keyword>
<keyword evidence="2" id="KW-0805">Transcription regulation</keyword>
<dbReference type="InterPro" id="IPR013324">
    <property type="entry name" value="RNA_pol_sigma_r3/r4-like"/>
</dbReference>
<dbReference type="Gene3D" id="1.10.1740.10">
    <property type="match status" value="1"/>
</dbReference>
<dbReference type="PATRIC" id="fig|927665.4.peg.1300"/>
<dbReference type="InterPro" id="IPR039425">
    <property type="entry name" value="RNA_pol_sigma-70-like"/>
</dbReference>
<dbReference type="InterPro" id="IPR013249">
    <property type="entry name" value="RNA_pol_sigma70_r4_t2"/>
</dbReference>
<name>A0A0F5JJ37_9BACT</name>
<evidence type="ECO:0000256" key="4">
    <source>
        <dbReference type="ARBA" id="ARBA00023163"/>
    </source>
</evidence>
<evidence type="ECO:0000313" key="8">
    <source>
        <dbReference type="Proteomes" id="UP000033047"/>
    </source>
</evidence>
<evidence type="ECO:0000259" key="5">
    <source>
        <dbReference type="Pfam" id="PF04542"/>
    </source>
</evidence>
<feature type="domain" description="RNA polymerase sigma-70 region 2" evidence="5">
    <location>
        <begin position="21"/>
        <end position="85"/>
    </location>
</feature>